<keyword evidence="1" id="KW-0378">Hydrolase</keyword>
<dbReference type="InterPro" id="IPR004843">
    <property type="entry name" value="Calcineurin-like_PHP"/>
</dbReference>
<dbReference type="EMBL" id="JACHFM010000005">
    <property type="protein sequence ID" value="MBB5224195.1"/>
    <property type="molecule type" value="Genomic_DNA"/>
</dbReference>
<dbReference type="InterPro" id="IPR050535">
    <property type="entry name" value="DNA_Repair-Maintenance_Comp"/>
</dbReference>
<keyword evidence="4" id="KW-1185">Reference proteome</keyword>
<evidence type="ECO:0000313" key="4">
    <source>
        <dbReference type="Proteomes" id="UP000549457"/>
    </source>
</evidence>
<proteinExistence type="predicted"/>
<comment type="caution">
    <text evidence="3">The sequence shown here is derived from an EMBL/GenBank/DDBJ whole genome shotgun (WGS) entry which is preliminary data.</text>
</comment>
<dbReference type="Gene3D" id="3.60.21.10">
    <property type="match status" value="1"/>
</dbReference>
<evidence type="ECO:0000313" key="3">
    <source>
        <dbReference type="EMBL" id="MBB5224195.1"/>
    </source>
</evidence>
<dbReference type="InterPro" id="IPR041796">
    <property type="entry name" value="Mre11_N"/>
</dbReference>
<reference evidence="3 4" key="1">
    <citation type="submission" date="2020-08" db="EMBL/GenBank/DDBJ databases">
        <title>Genomic Encyclopedia of Type Strains, Phase IV (KMG-IV): sequencing the most valuable type-strain genomes for metagenomic binning, comparative biology and taxonomic classification.</title>
        <authorList>
            <person name="Goeker M."/>
        </authorList>
    </citation>
    <scope>NUCLEOTIDE SEQUENCE [LARGE SCALE GENOMIC DNA]</scope>
    <source>
        <strain evidence="3 4">DSM 101730</strain>
    </source>
</reference>
<dbReference type="PANTHER" id="PTHR30337:SF7">
    <property type="entry name" value="PHOSPHOESTERASE"/>
    <property type="match status" value="1"/>
</dbReference>
<sequence>MRFLHAADLHLDSPLRSQALRDPDRARRLQGASRLALARLVSAAIEEDVAAVLLAGDIFDNRVGDVTSRVALATELRRLSRAGIATVMIRGNHDALLDYTRYGPLEEGVVILDAARPTLHVRGVAIHGIGFEERHVASSLLPRYPAAEPGLVNIGLMHTSLGGAEGHDPYAPCSEADLLGHGYDYWALGHIHKRFERRSETTLAVMPGIPQGRHAGETGRGSATLVEIDANGVRAREIALGAVAFETIEVDLARAASLGERQELIARALRSAARPDHEIAARLRIRGAGTLAAKAALAQRLAEEACEEIEGVHVEAVRLVSAPERIAPGVVAELAALMKQDAETVGFRDAALALLDDWRTAMPPDVAEAFDPDDIDALIAEGLDAVIARLTIEDEPA</sequence>
<keyword evidence="3" id="KW-0540">Nuclease</keyword>
<feature type="domain" description="Calcineurin-like phosphoesterase" evidence="2">
    <location>
        <begin position="1"/>
        <end position="193"/>
    </location>
</feature>
<organism evidence="3 4">
    <name type="scientific">Amaricoccus macauensis</name>
    <dbReference type="NCBI Taxonomy" id="57001"/>
    <lineage>
        <taxon>Bacteria</taxon>
        <taxon>Pseudomonadati</taxon>
        <taxon>Pseudomonadota</taxon>
        <taxon>Alphaproteobacteria</taxon>
        <taxon>Rhodobacterales</taxon>
        <taxon>Paracoccaceae</taxon>
        <taxon>Amaricoccus</taxon>
    </lineage>
</organism>
<dbReference type="AlphaFoldDB" id="A0A840SUK7"/>
<accession>A0A840SUK7</accession>
<keyword evidence="3" id="KW-0269">Exonuclease</keyword>
<dbReference type="SUPFAM" id="SSF56300">
    <property type="entry name" value="Metallo-dependent phosphatases"/>
    <property type="match status" value="1"/>
</dbReference>
<gene>
    <name evidence="3" type="ORF">HNP73_004156</name>
</gene>
<evidence type="ECO:0000256" key="1">
    <source>
        <dbReference type="ARBA" id="ARBA00022801"/>
    </source>
</evidence>
<name>A0A840SUK7_9RHOB</name>
<dbReference type="InterPro" id="IPR029052">
    <property type="entry name" value="Metallo-depent_PP-like"/>
</dbReference>
<dbReference type="Proteomes" id="UP000549457">
    <property type="component" value="Unassembled WGS sequence"/>
</dbReference>
<dbReference type="Pfam" id="PF00149">
    <property type="entry name" value="Metallophos"/>
    <property type="match status" value="1"/>
</dbReference>
<evidence type="ECO:0000259" key="2">
    <source>
        <dbReference type="Pfam" id="PF00149"/>
    </source>
</evidence>
<dbReference type="CDD" id="cd00840">
    <property type="entry name" value="MPP_Mre11_N"/>
    <property type="match status" value="1"/>
</dbReference>
<dbReference type="GO" id="GO:0004527">
    <property type="term" value="F:exonuclease activity"/>
    <property type="evidence" value="ECO:0007669"/>
    <property type="project" value="UniProtKB-KW"/>
</dbReference>
<protein>
    <submittedName>
        <fullName evidence="3">DNA repair exonuclease SbcCD nuclease subunit</fullName>
    </submittedName>
</protein>
<dbReference type="PANTHER" id="PTHR30337">
    <property type="entry name" value="COMPONENT OF ATP-DEPENDENT DSDNA EXONUCLEASE"/>
    <property type="match status" value="1"/>
</dbReference>
<dbReference type="RefSeq" id="WP_184154574.1">
    <property type="nucleotide sequence ID" value="NZ_JACHFM010000005.1"/>
</dbReference>